<dbReference type="Proteomes" id="UP000006746">
    <property type="component" value="Unassembled WGS sequence"/>
</dbReference>
<dbReference type="SUPFAM" id="SSF52499">
    <property type="entry name" value="Isochorismatase-like hydrolases"/>
    <property type="match status" value="1"/>
</dbReference>
<evidence type="ECO:0000313" key="3">
    <source>
        <dbReference type="Proteomes" id="UP000006746"/>
    </source>
</evidence>
<dbReference type="Gene3D" id="3.40.50.850">
    <property type="entry name" value="Isochorismatase-like"/>
    <property type="match status" value="1"/>
</dbReference>
<reference evidence="2 3" key="1">
    <citation type="journal article" date="2012" name="J. Bacteriol.">
        <title>Genome Sequence of Oceanibaculum indicum Type Strain P24.</title>
        <authorList>
            <person name="Lai Q."/>
            <person name="Shao Z."/>
        </authorList>
    </citation>
    <scope>NUCLEOTIDE SEQUENCE [LARGE SCALE GENOMIC DNA]</scope>
    <source>
        <strain evidence="2 3">P24</strain>
    </source>
</reference>
<accession>K2KG33</accession>
<dbReference type="InterPro" id="IPR000868">
    <property type="entry name" value="Isochorismatase-like_dom"/>
</dbReference>
<evidence type="ECO:0000313" key="2">
    <source>
        <dbReference type="EMBL" id="EKE76295.1"/>
    </source>
</evidence>
<feature type="domain" description="Isochorismatase-like" evidence="1">
    <location>
        <begin position="10"/>
        <end position="157"/>
    </location>
</feature>
<dbReference type="GO" id="GO:0016787">
    <property type="term" value="F:hydrolase activity"/>
    <property type="evidence" value="ECO:0007669"/>
    <property type="project" value="UniProtKB-KW"/>
</dbReference>
<dbReference type="InterPro" id="IPR050993">
    <property type="entry name" value="Isochorismatase_domain"/>
</dbReference>
<name>K2KG33_9PROT</name>
<dbReference type="PANTHER" id="PTHR14119">
    <property type="entry name" value="HYDROLASE"/>
    <property type="match status" value="1"/>
</dbReference>
<protein>
    <submittedName>
        <fullName evidence="2">Putative isochorismatase hydrolase</fullName>
    </submittedName>
</protein>
<dbReference type="eggNOG" id="COG1335">
    <property type="taxonomic scope" value="Bacteria"/>
</dbReference>
<dbReference type="EMBL" id="AMRL01000008">
    <property type="protein sequence ID" value="EKE76295.1"/>
    <property type="molecule type" value="Genomic_DNA"/>
</dbReference>
<evidence type="ECO:0000259" key="1">
    <source>
        <dbReference type="Pfam" id="PF00857"/>
    </source>
</evidence>
<sequence>MLLHHADCSMLLVDAQERLLPALDGQQGMVAACGLLLRAARELEVPVLATVQYPKGLGGVVPDLAGLLPPDAVAEKICFDAMAEPGMAGRVAALKRRRVVLCGAEAHVCVLQTAFGLQAAGYEVVVAADAVASRDPEDRQRGLARMERAGMLVATSEMVVFEWLRRADTPAFKAMIPFIKRLKEKS</sequence>
<dbReference type="PANTHER" id="PTHR14119:SF3">
    <property type="entry name" value="ISOCHORISMATASE DOMAIN-CONTAINING PROTEIN 2"/>
    <property type="match status" value="1"/>
</dbReference>
<keyword evidence="3" id="KW-1185">Reference proteome</keyword>
<dbReference type="InterPro" id="IPR036380">
    <property type="entry name" value="Isochorismatase-like_sf"/>
</dbReference>
<dbReference type="Pfam" id="PF00857">
    <property type="entry name" value="Isochorismatase"/>
    <property type="match status" value="1"/>
</dbReference>
<comment type="caution">
    <text evidence="2">The sequence shown here is derived from an EMBL/GenBank/DDBJ whole genome shotgun (WGS) entry which is preliminary data.</text>
</comment>
<gene>
    <name evidence="2" type="ORF">P24_08099</name>
</gene>
<organism evidence="2 3">
    <name type="scientific">Oceanibaculum indicum P24</name>
    <dbReference type="NCBI Taxonomy" id="1207063"/>
    <lineage>
        <taxon>Bacteria</taxon>
        <taxon>Pseudomonadati</taxon>
        <taxon>Pseudomonadota</taxon>
        <taxon>Alphaproteobacteria</taxon>
        <taxon>Rhodospirillales</taxon>
        <taxon>Oceanibaculaceae</taxon>
        <taxon>Oceanibaculum</taxon>
    </lineage>
</organism>
<dbReference type="STRING" id="1207063.P24_08099"/>
<dbReference type="AlphaFoldDB" id="K2KG33"/>
<keyword evidence="2" id="KW-0378">Hydrolase</keyword>
<dbReference type="RefSeq" id="WP_008944229.1">
    <property type="nucleotide sequence ID" value="NZ_AMRL01000008.1"/>
</dbReference>
<dbReference type="PATRIC" id="fig|1207063.3.peg.1634"/>
<proteinExistence type="predicted"/>